<name>A0ACC0GGT2_9ERIC</name>
<comment type="caution">
    <text evidence="1">The sequence shown here is derived from an EMBL/GenBank/DDBJ whole genome shotgun (WGS) entry which is preliminary data.</text>
</comment>
<keyword evidence="2" id="KW-1185">Reference proteome</keyword>
<gene>
    <name evidence="1" type="ORF">LOK49_LG09G01840</name>
</gene>
<proteinExistence type="predicted"/>
<dbReference type="EMBL" id="CM045765">
    <property type="protein sequence ID" value="KAI7999637.1"/>
    <property type="molecule type" value="Genomic_DNA"/>
</dbReference>
<reference evidence="1 2" key="1">
    <citation type="journal article" date="2022" name="Plant J.">
        <title>Chromosome-level genome of Camellia lanceoleosa provides a valuable resource for understanding genome evolution and self-incompatibility.</title>
        <authorList>
            <person name="Gong W."/>
            <person name="Xiao S."/>
            <person name="Wang L."/>
            <person name="Liao Z."/>
            <person name="Chang Y."/>
            <person name="Mo W."/>
            <person name="Hu G."/>
            <person name="Li W."/>
            <person name="Zhao G."/>
            <person name="Zhu H."/>
            <person name="Hu X."/>
            <person name="Ji K."/>
            <person name="Xiang X."/>
            <person name="Song Q."/>
            <person name="Yuan D."/>
            <person name="Jin S."/>
            <person name="Zhang L."/>
        </authorList>
    </citation>
    <scope>NUCLEOTIDE SEQUENCE [LARGE SCALE GENOMIC DNA]</scope>
    <source>
        <strain evidence="1">SQ_2022a</strain>
    </source>
</reference>
<accession>A0ACC0GGT2</accession>
<dbReference type="Proteomes" id="UP001060215">
    <property type="component" value="Chromosome 8"/>
</dbReference>
<protein>
    <submittedName>
        <fullName evidence="1">Uncharacterized protein</fullName>
    </submittedName>
</protein>
<sequence>MNLTICVERIDESDNFRYCPMLYTVLPSLGIGSLSAREAEGRTDISSADKVHVVCKEGWGVYGASC</sequence>
<organism evidence="1 2">
    <name type="scientific">Camellia lanceoleosa</name>
    <dbReference type="NCBI Taxonomy" id="1840588"/>
    <lineage>
        <taxon>Eukaryota</taxon>
        <taxon>Viridiplantae</taxon>
        <taxon>Streptophyta</taxon>
        <taxon>Embryophyta</taxon>
        <taxon>Tracheophyta</taxon>
        <taxon>Spermatophyta</taxon>
        <taxon>Magnoliopsida</taxon>
        <taxon>eudicotyledons</taxon>
        <taxon>Gunneridae</taxon>
        <taxon>Pentapetalae</taxon>
        <taxon>asterids</taxon>
        <taxon>Ericales</taxon>
        <taxon>Theaceae</taxon>
        <taxon>Camellia</taxon>
    </lineage>
</organism>
<evidence type="ECO:0000313" key="2">
    <source>
        <dbReference type="Proteomes" id="UP001060215"/>
    </source>
</evidence>
<evidence type="ECO:0000313" key="1">
    <source>
        <dbReference type="EMBL" id="KAI7999637.1"/>
    </source>
</evidence>